<evidence type="ECO:0000313" key="1">
    <source>
        <dbReference type="EMBL" id="KAJ5097893.1"/>
    </source>
</evidence>
<dbReference type="GeneID" id="81356367"/>
<protein>
    <submittedName>
        <fullName evidence="1">Uncharacterized protein</fullName>
    </submittedName>
</protein>
<name>A0A9W9FCU9_9EURO</name>
<reference evidence="1" key="1">
    <citation type="submission" date="2022-11" db="EMBL/GenBank/DDBJ databases">
        <authorList>
            <person name="Petersen C."/>
        </authorList>
    </citation>
    <scope>NUCLEOTIDE SEQUENCE</scope>
    <source>
        <strain evidence="1">IBT 30761</strain>
    </source>
</reference>
<sequence>MFPFYRSCQKLIHPRASQVVKIQLPYCFYRFMIPRAPRIKTRNIAFIGSQLSINTAVIA</sequence>
<dbReference type="RefSeq" id="XP_056473547.1">
    <property type="nucleotide sequence ID" value="XM_056617388.1"/>
</dbReference>
<gene>
    <name evidence="1" type="ORF">N7532_004894</name>
</gene>
<dbReference type="EMBL" id="JAPQKI010000005">
    <property type="protein sequence ID" value="KAJ5097893.1"/>
    <property type="molecule type" value="Genomic_DNA"/>
</dbReference>
<reference evidence="1" key="2">
    <citation type="journal article" date="2023" name="IMA Fungus">
        <title>Comparative genomic study of the Penicillium genus elucidates a diverse pangenome and 15 lateral gene transfer events.</title>
        <authorList>
            <person name="Petersen C."/>
            <person name="Sorensen T."/>
            <person name="Nielsen M.R."/>
            <person name="Sondergaard T.E."/>
            <person name="Sorensen J.L."/>
            <person name="Fitzpatrick D.A."/>
            <person name="Frisvad J.C."/>
            <person name="Nielsen K.L."/>
        </authorList>
    </citation>
    <scope>NUCLEOTIDE SEQUENCE</scope>
    <source>
        <strain evidence="1">IBT 30761</strain>
    </source>
</reference>
<dbReference type="AlphaFoldDB" id="A0A9W9FCU9"/>
<dbReference type="Proteomes" id="UP001149074">
    <property type="component" value="Unassembled WGS sequence"/>
</dbReference>
<accession>A0A9W9FCU9</accession>
<proteinExistence type="predicted"/>
<organism evidence="1 2">
    <name type="scientific">Penicillium argentinense</name>
    <dbReference type="NCBI Taxonomy" id="1131581"/>
    <lineage>
        <taxon>Eukaryota</taxon>
        <taxon>Fungi</taxon>
        <taxon>Dikarya</taxon>
        <taxon>Ascomycota</taxon>
        <taxon>Pezizomycotina</taxon>
        <taxon>Eurotiomycetes</taxon>
        <taxon>Eurotiomycetidae</taxon>
        <taxon>Eurotiales</taxon>
        <taxon>Aspergillaceae</taxon>
        <taxon>Penicillium</taxon>
    </lineage>
</organism>
<keyword evidence="2" id="KW-1185">Reference proteome</keyword>
<comment type="caution">
    <text evidence="1">The sequence shown here is derived from an EMBL/GenBank/DDBJ whole genome shotgun (WGS) entry which is preliminary data.</text>
</comment>
<evidence type="ECO:0000313" key="2">
    <source>
        <dbReference type="Proteomes" id="UP001149074"/>
    </source>
</evidence>